<dbReference type="RefSeq" id="WP_350352599.1">
    <property type="nucleotide sequence ID" value="NZ_CP158357.1"/>
</dbReference>
<reference evidence="2" key="1">
    <citation type="submission" date="2024-06" db="EMBL/GenBank/DDBJ databases">
        <title>Draft genome sequence of Microbacterium sp. strain A8/3-1, isolated from Oxytropis tragacanthoides Fisch. ex DC. Root nodules in the Altai region of Russia.</title>
        <authorList>
            <person name="Sazanova A."/>
            <person name="Guro P."/>
            <person name="Kuznetsova I."/>
            <person name="Belimov A."/>
            <person name="Safronova V."/>
        </authorList>
    </citation>
    <scope>NUCLEOTIDE SEQUENCE</scope>
    <source>
        <strain evidence="2">A8/3-1</strain>
    </source>
</reference>
<evidence type="ECO:0000256" key="1">
    <source>
        <dbReference type="SAM" id="Phobius"/>
    </source>
</evidence>
<dbReference type="EMBL" id="CP158357">
    <property type="protein sequence ID" value="XBX79620.1"/>
    <property type="molecule type" value="Genomic_DNA"/>
</dbReference>
<keyword evidence="1" id="KW-0472">Membrane</keyword>
<proteinExistence type="predicted"/>
<accession>A0AAU7VZU2</accession>
<feature type="transmembrane region" description="Helical" evidence="1">
    <location>
        <begin position="24"/>
        <end position="44"/>
    </location>
</feature>
<keyword evidence="1" id="KW-0812">Transmembrane</keyword>
<gene>
    <name evidence="2" type="ORF">ABS642_05930</name>
</gene>
<dbReference type="AlphaFoldDB" id="A0AAU7VZU2"/>
<sequence length="126" mass="13329">MSTMTSADPVVRADPPPWWTRRRLILLVSLFVVPVALNVAFNSYGALTVDSALRMAFAAVAGQTIAVVGALAALVVTITHRRHLAGIVLFGLVFVLVTVYACAAAESAGALLLDRLELVAEAGRRD</sequence>
<name>A0AAU7VZU2_9MICO</name>
<feature type="transmembrane region" description="Helical" evidence="1">
    <location>
        <begin position="56"/>
        <end position="78"/>
    </location>
</feature>
<feature type="transmembrane region" description="Helical" evidence="1">
    <location>
        <begin position="84"/>
        <end position="105"/>
    </location>
</feature>
<protein>
    <submittedName>
        <fullName evidence="2">Uncharacterized protein</fullName>
    </submittedName>
</protein>
<evidence type="ECO:0000313" key="2">
    <source>
        <dbReference type="EMBL" id="XBX79620.1"/>
    </source>
</evidence>
<organism evidence="2">
    <name type="scientific">Microbacterium sp. A8/3-1</name>
    <dbReference type="NCBI Taxonomy" id="3160749"/>
    <lineage>
        <taxon>Bacteria</taxon>
        <taxon>Bacillati</taxon>
        <taxon>Actinomycetota</taxon>
        <taxon>Actinomycetes</taxon>
        <taxon>Micrococcales</taxon>
        <taxon>Microbacteriaceae</taxon>
        <taxon>Microbacterium</taxon>
    </lineage>
</organism>
<keyword evidence="1" id="KW-1133">Transmembrane helix</keyword>